<protein>
    <submittedName>
        <fullName evidence="3">SLAP domain-containing protein</fullName>
    </submittedName>
</protein>
<feature type="signal peptide" evidence="1">
    <location>
        <begin position="1"/>
        <end position="24"/>
    </location>
</feature>
<evidence type="ECO:0000313" key="3">
    <source>
        <dbReference type="EMBL" id="MDZ5471865.1"/>
    </source>
</evidence>
<dbReference type="Gene3D" id="2.60.120.380">
    <property type="match status" value="3"/>
</dbReference>
<gene>
    <name evidence="3" type="ORF">SM124_08895</name>
</gene>
<dbReference type="InterPro" id="IPR024968">
    <property type="entry name" value="SlpA_C_lactobacillus"/>
</dbReference>
<keyword evidence="4" id="KW-1185">Reference proteome</keyword>
<sequence>MNFSKRALWLVTFLFFLLPTSCFALGYEQEPNDTIETATYIDLNTPFQGEKTYSSKMDYYKFTLPADGKVNVSIKNKVGSTWFVTVMDGKQKTYQYFASNSGVEVVDNNIDKTSVDLGLPAGTYYLLVNCDDQTLKVPYEIEVDFKKTDYYEKEFNDSMENATPILINKKYNGLIESEDCWSCAPSQDYFKFKIPADGNVTLTVKNKVGANWYFSVQDVKGKQIQYLPTLSGVEVEDNKLTYKKVNIGLPKGTYYILITGSDSSVDIPYQFEVDFKKSSYYEKEFNDSMETANKIKTNRTYNGTIEYHSSCWSCSSALDYYKFSVPQTGHVDLSLAKKKGHHWSGTLLNGKGEYIYHFDSNTGKKTIRLPKGTYYIQIVSGEGSATVPYKLIASYKVLWGKVLVEKSQVGKITAKSNVEQYQLSKSGKLTKKRTLSKGTEVNVYGTKRIKGTTYYKVGGSYYVKKSSRVNYKKIPSSISKIIKTYY</sequence>
<accession>A0ABU5IXN5</accession>
<name>A0ABU5IXN5_9BACI</name>
<keyword evidence="1" id="KW-0732">Signal</keyword>
<organism evidence="3 4">
    <name type="scientific">Robertmurraya mangrovi</name>
    <dbReference type="NCBI Taxonomy" id="3098077"/>
    <lineage>
        <taxon>Bacteria</taxon>
        <taxon>Bacillati</taxon>
        <taxon>Bacillota</taxon>
        <taxon>Bacilli</taxon>
        <taxon>Bacillales</taxon>
        <taxon>Bacillaceae</taxon>
        <taxon>Robertmurraya</taxon>
    </lineage>
</organism>
<dbReference type="Proteomes" id="UP001290455">
    <property type="component" value="Unassembled WGS sequence"/>
</dbReference>
<evidence type="ECO:0000313" key="4">
    <source>
        <dbReference type="Proteomes" id="UP001290455"/>
    </source>
</evidence>
<evidence type="ECO:0000256" key="1">
    <source>
        <dbReference type="SAM" id="SignalP"/>
    </source>
</evidence>
<feature type="domain" description="S-layer protein C-terminal" evidence="2">
    <location>
        <begin position="424"/>
        <end position="466"/>
    </location>
</feature>
<dbReference type="SUPFAM" id="SSF89260">
    <property type="entry name" value="Collagen-binding domain"/>
    <property type="match status" value="3"/>
</dbReference>
<dbReference type="Pfam" id="PF03217">
    <property type="entry name" value="SlpA"/>
    <property type="match status" value="1"/>
</dbReference>
<proteinExistence type="predicted"/>
<comment type="caution">
    <text evidence="3">The sequence shown here is derived from an EMBL/GenBank/DDBJ whole genome shotgun (WGS) entry which is preliminary data.</text>
</comment>
<evidence type="ECO:0000259" key="2">
    <source>
        <dbReference type="Pfam" id="PF03217"/>
    </source>
</evidence>
<dbReference type="EMBL" id="JAXOFX010000004">
    <property type="protein sequence ID" value="MDZ5471865.1"/>
    <property type="molecule type" value="Genomic_DNA"/>
</dbReference>
<reference evidence="3 4" key="1">
    <citation type="submission" date="2023-11" db="EMBL/GenBank/DDBJ databases">
        <title>Bacillus jintuensis, isolated from a mudflat on the Beibu Gulf coast.</title>
        <authorList>
            <person name="Li M."/>
        </authorList>
    </citation>
    <scope>NUCLEOTIDE SEQUENCE [LARGE SCALE GENOMIC DNA]</scope>
    <source>
        <strain evidence="3 4">31A1R</strain>
    </source>
</reference>
<dbReference type="RefSeq" id="WP_322446155.1">
    <property type="nucleotide sequence ID" value="NZ_JAXOFX010000004.1"/>
</dbReference>
<feature type="chain" id="PRO_5045490306" evidence="1">
    <location>
        <begin position="25"/>
        <end position="486"/>
    </location>
</feature>